<sequence length="104" mass="11515">MQFRSIFAIVIAATHTAPVLAGKKGDCFMGLYEAGGRNPNHTIGRETPDDSGTFKLRLRAGWILHVTVDKCKLVKYSGLVPWGYELRVFPSVDYNPNRITAPPP</sequence>
<dbReference type="AlphaFoldDB" id="A0A4P7MU54"/>
<protein>
    <submittedName>
        <fullName evidence="2">Uncharacterized protein</fullName>
    </submittedName>
</protein>
<gene>
    <name evidence="2" type="ORF">PoMZ_09388</name>
</gene>
<dbReference type="EMBL" id="CP034204">
    <property type="protein sequence ID" value="QBZ53699.1"/>
    <property type="molecule type" value="Genomic_DNA"/>
</dbReference>
<name>A0A4P7MU54_PYROR</name>
<dbReference type="Proteomes" id="UP000294847">
    <property type="component" value="Chromosome 1"/>
</dbReference>
<evidence type="ECO:0000313" key="3">
    <source>
        <dbReference type="Proteomes" id="UP000294847"/>
    </source>
</evidence>
<keyword evidence="1" id="KW-0732">Signal</keyword>
<evidence type="ECO:0000313" key="2">
    <source>
        <dbReference type="EMBL" id="QBZ53699.1"/>
    </source>
</evidence>
<accession>A0A4P7MU54</accession>
<feature type="chain" id="PRO_5020218410" evidence="1">
    <location>
        <begin position="22"/>
        <end position="104"/>
    </location>
</feature>
<proteinExistence type="predicted"/>
<organism evidence="2 3">
    <name type="scientific">Pyricularia oryzae</name>
    <name type="common">Rice blast fungus</name>
    <name type="synonym">Magnaporthe oryzae</name>
    <dbReference type="NCBI Taxonomy" id="318829"/>
    <lineage>
        <taxon>Eukaryota</taxon>
        <taxon>Fungi</taxon>
        <taxon>Dikarya</taxon>
        <taxon>Ascomycota</taxon>
        <taxon>Pezizomycotina</taxon>
        <taxon>Sordariomycetes</taxon>
        <taxon>Sordariomycetidae</taxon>
        <taxon>Magnaporthales</taxon>
        <taxon>Pyriculariaceae</taxon>
        <taxon>Pyricularia</taxon>
    </lineage>
</organism>
<reference evidence="2 3" key="1">
    <citation type="journal article" date="2019" name="Mol. Biol. Evol.">
        <title>Blast fungal genomes show frequent chromosomal changes, gene gains and losses, and effector gene turnover.</title>
        <authorList>
            <person name="Gomez Luciano L.B."/>
            <person name="Jason Tsai I."/>
            <person name="Chuma I."/>
            <person name="Tosa Y."/>
            <person name="Chen Y.H."/>
            <person name="Li J.Y."/>
            <person name="Li M.Y."/>
            <person name="Jade Lu M.Y."/>
            <person name="Nakayashiki H."/>
            <person name="Li W.H."/>
        </authorList>
    </citation>
    <scope>NUCLEOTIDE SEQUENCE [LARGE SCALE GENOMIC DNA]</scope>
    <source>
        <strain evidence="2">MZ5-1-6</strain>
    </source>
</reference>
<evidence type="ECO:0000256" key="1">
    <source>
        <dbReference type="SAM" id="SignalP"/>
    </source>
</evidence>
<feature type="signal peptide" evidence="1">
    <location>
        <begin position="1"/>
        <end position="21"/>
    </location>
</feature>